<dbReference type="STRING" id="84588.SYNW1810"/>
<dbReference type="KEGG" id="syw:SYNW1810"/>
<dbReference type="Proteomes" id="UP000001422">
    <property type="component" value="Chromosome"/>
</dbReference>
<dbReference type="EMBL" id="BX569693">
    <property type="protein sequence ID" value="CAE08325.1"/>
    <property type="molecule type" value="Genomic_DNA"/>
</dbReference>
<dbReference type="HOGENOM" id="CLU_142911_0_0_3"/>
<gene>
    <name evidence="1" type="ordered locus">SYNW1810</name>
</gene>
<sequence>MPFLLAAAATPPPLVCTIETVESRWTPRKIAGVRMLKGQTFKVTRTPEITLTPRYVVDSRITSLAEETEPPIGSVENERLRYSWNYVAPLGPVAPPPTVGNANRKASISVEGQLLIQPNRRFELANLSSVTAEGSTTALTTLRDSASGTCREQR</sequence>
<proteinExistence type="predicted"/>
<reference evidence="1 2" key="1">
    <citation type="journal article" date="2003" name="Nature">
        <title>The genome of a motile marine Synechococcus.</title>
        <authorList>
            <person name="Palenik B."/>
            <person name="Brahamsha B."/>
            <person name="Larimer F."/>
            <person name="Land M."/>
            <person name="Hauser L."/>
            <person name="Chain P."/>
            <person name="Lamerdin J."/>
            <person name="Regala W."/>
            <person name="Allen E.A."/>
            <person name="McCarren J."/>
            <person name="Paulsen I."/>
            <person name="Dufresne A."/>
            <person name="Partensky F."/>
            <person name="Webb E."/>
            <person name="Waterbury J."/>
        </authorList>
    </citation>
    <scope>NUCLEOTIDE SEQUENCE [LARGE SCALE GENOMIC DNA]</scope>
    <source>
        <strain evidence="1 2">WH8102</strain>
    </source>
</reference>
<dbReference type="eggNOG" id="ENOG5030RF7">
    <property type="taxonomic scope" value="Bacteria"/>
</dbReference>
<accession>Q7U597</accession>
<keyword evidence="2" id="KW-1185">Reference proteome</keyword>
<organism evidence="1 2">
    <name type="scientific">Parasynechococcus marenigrum (strain WH8102)</name>
    <dbReference type="NCBI Taxonomy" id="84588"/>
    <lineage>
        <taxon>Bacteria</taxon>
        <taxon>Bacillati</taxon>
        <taxon>Cyanobacteriota</taxon>
        <taxon>Cyanophyceae</taxon>
        <taxon>Synechococcales</taxon>
        <taxon>Prochlorococcaceae</taxon>
        <taxon>Parasynechococcus</taxon>
        <taxon>Parasynechococcus marenigrum</taxon>
    </lineage>
</organism>
<evidence type="ECO:0000313" key="1">
    <source>
        <dbReference type="EMBL" id="CAE08325.1"/>
    </source>
</evidence>
<dbReference type="AlphaFoldDB" id="Q7U597"/>
<name>Q7U597_PARMW</name>
<dbReference type="RefSeq" id="WP_011128670.1">
    <property type="nucleotide sequence ID" value="NC_005070.1"/>
</dbReference>
<protein>
    <submittedName>
        <fullName evidence="1">Uncharacterized protein</fullName>
    </submittedName>
</protein>
<evidence type="ECO:0000313" key="2">
    <source>
        <dbReference type="Proteomes" id="UP000001422"/>
    </source>
</evidence>